<evidence type="ECO:0000313" key="2">
    <source>
        <dbReference type="Proteomes" id="UP000076154"/>
    </source>
</evidence>
<dbReference type="InParanoid" id="A0A369K1I5"/>
<name>A0A369K1I5_HYPMA</name>
<proteinExistence type="predicted"/>
<sequence>MDRGVSQLFTAFQFTVVATVIAFPNGGIFVGDPIYFTQGFTVVHHYPPVSCLNTGVIKGHQPYCNNSPFRRAQNQLGGLSLCN</sequence>
<organism evidence="1 2">
    <name type="scientific">Hypsizygus marmoreus</name>
    <name type="common">White beech mushroom</name>
    <name type="synonym">Agaricus marmoreus</name>
    <dbReference type="NCBI Taxonomy" id="39966"/>
    <lineage>
        <taxon>Eukaryota</taxon>
        <taxon>Fungi</taxon>
        <taxon>Dikarya</taxon>
        <taxon>Basidiomycota</taxon>
        <taxon>Agaricomycotina</taxon>
        <taxon>Agaricomycetes</taxon>
        <taxon>Agaricomycetidae</taxon>
        <taxon>Agaricales</taxon>
        <taxon>Tricholomatineae</taxon>
        <taxon>Lyophyllaceae</taxon>
        <taxon>Hypsizygus</taxon>
    </lineage>
</organism>
<comment type="caution">
    <text evidence="1">The sequence shown here is derived from an EMBL/GenBank/DDBJ whole genome shotgun (WGS) entry which is preliminary data.</text>
</comment>
<dbReference type="EMBL" id="LUEZ02000010">
    <property type="protein sequence ID" value="RDB28479.1"/>
    <property type="molecule type" value="Genomic_DNA"/>
</dbReference>
<accession>A0A369K1I5</accession>
<reference evidence="1" key="1">
    <citation type="submission" date="2018-04" db="EMBL/GenBank/DDBJ databases">
        <title>Whole genome sequencing of Hypsizygus marmoreus.</title>
        <authorList>
            <person name="Choi I.-G."/>
            <person name="Min B."/>
            <person name="Kim J.-G."/>
            <person name="Kim S."/>
            <person name="Oh Y.-L."/>
            <person name="Kong W.-S."/>
            <person name="Park H."/>
            <person name="Jeong J."/>
            <person name="Song E.-S."/>
        </authorList>
    </citation>
    <scope>NUCLEOTIDE SEQUENCE [LARGE SCALE GENOMIC DNA]</scope>
    <source>
        <strain evidence="1">51987-8</strain>
    </source>
</reference>
<keyword evidence="2" id="KW-1185">Reference proteome</keyword>
<protein>
    <submittedName>
        <fullName evidence="1">Uncharacterized protein</fullName>
    </submittedName>
</protein>
<dbReference type="Proteomes" id="UP000076154">
    <property type="component" value="Unassembled WGS sequence"/>
</dbReference>
<dbReference type="AlphaFoldDB" id="A0A369K1I5"/>
<evidence type="ECO:0000313" key="1">
    <source>
        <dbReference type="EMBL" id="RDB28479.1"/>
    </source>
</evidence>
<gene>
    <name evidence="1" type="ORF">Hypma_015092</name>
</gene>